<organism evidence="2">
    <name type="scientific">human gut metagenome</name>
    <dbReference type="NCBI Taxonomy" id="408170"/>
    <lineage>
        <taxon>unclassified sequences</taxon>
        <taxon>metagenomes</taxon>
        <taxon>organismal metagenomes</taxon>
    </lineage>
</organism>
<feature type="transmembrane region" description="Helical" evidence="1">
    <location>
        <begin position="77"/>
        <end position="97"/>
    </location>
</feature>
<keyword evidence="1" id="KW-1133">Transmembrane helix</keyword>
<dbReference type="EMBL" id="AJWY01005150">
    <property type="protein sequence ID" value="EKC70420.1"/>
    <property type="molecule type" value="Genomic_DNA"/>
</dbReference>
<protein>
    <recommendedName>
        <fullName evidence="3">Flp pilus assembly protein TadB</fullName>
    </recommendedName>
</protein>
<evidence type="ECO:0000313" key="2">
    <source>
        <dbReference type="EMBL" id="EKC70420.1"/>
    </source>
</evidence>
<accession>K1TW60</accession>
<keyword evidence="1" id="KW-0472">Membrane</keyword>
<feature type="transmembrane region" description="Helical" evidence="1">
    <location>
        <begin position="6"/>
        <end position="24"/>
    </location>
</feature>
<reference evidence="2" key="1">
    <citation type="journal article" date="2013" name="Environ. Microbiol.">
        <title>Microbiota from the distal guts of lean and obese adolescents exhibit partial functional redundancy besides clear differences in community structure.</title>
        <authorList>
            <person name="Ferrer M."/>
            <person name="Ruiz A."/>
            <person name="Lanza F."/>
            <person name="Haange S.B."/>
            <person name="Oberbach A."/>
            <person name="Till H."/>
            <person name="Bargiela R."/>
            <person name="Campoy C."/>
            <person name="Segura M.T."/>
            <person name="Richter M."/>
            <person name="von Bergen M."/>
            <person name="Seifert J."/>
            <person name="Suarez A."/>
        </authorList>
    </citation>
    <scope>NUCLEOTIDE SEQUENCE</scope>
</reference>
<proteinExistence type="predicted"/>
<name>K1TW60_9ZZZZ</name>
<gene>
    <name evidence="2" type="ORF">LEA_07792</name>
</gene>
<evidence type="ECO:0008006" key="3">
    <source>
        <dbReference type="Google" id="ProtNLM"/>
    </source>
</evidence>
<sequence length="210" mass="23892">MLTLQVIACIGIITGAFLLFQIRLNDFTGNIFHRLLDAPKGIREEILEETKRKKKSYFRREIEEVQEILKTTDREELFPLLCTASLLLFAAGAAIAVMIGNVFLVPVLACGFLFLPFWYIRLTASHFKKDVSSELETALSIITTAYLRSEDILTSVEENLEYLNPPVKTVFADFVSRIRIIDPDLEAALEELKGKIENDVFMEWVDALKS</sequence>
<comment type="caution">
    <text evidence="2">The sequence shown here is derived from an EMBL/GenBank/DDBJ whole genome shotgun (WGS) entry which is preliminary data.</text>
</comment>
<dbReference type="AlphaFoldDB" id="K1TW60"/>
<feature type="transmembrane region" description="Helical" evidence="1">
    <location>
        <begin position="103"/>
        <end position="120"/>
    </location>
</feature>
<evidence type="ECO:0000256" key="1">
    <source>
        <dbReference type="SAM" id="Phobius"/>
    </source>
</evidence>
<keyword evidence="1" id="KW-0812">Transmembrane</keyword>